<sequence>MSNEIKDPKLNEKIELLSRKMDNVRIAEYVALLSNPRKLFLTNFLLGIVRGIGMGIGFTLLTALIIYLIIYVLRGWVDLPYIGRIIADLLKIIENYR</sequence>
<organism evidence="2 3">
    <name type="scientific">Serpentinicella alkaliphila</name>
    <dbReference type="NCBI Taxonomy" id="1734049"/>
    <lineage>
        <taxon>Bacteria</taxon>
        <taxon>Bacillati</taxon>
        <taxon>Bacillota</taxon>
        <taxon>Clostridia</taxon>
        <taxon>Peptostreptococcales</taxon>
        <taxon>Natronincolaceae</taxon>
        <taxon>Serpentinicella</taxon>
    </lineage>
</organism>
<gene>
    <name evidence="2" type="ORF">EDD79_104014</name>
</gene>
<dbReference type="InterPro" id="IPR043723">
    <property type="entry name" value="DUF5665"/>
</dbReference>
<name>A0A4R2TTJ8_9FIRM</name>
<proteinExistence type="predicted"/>
<dbReference type="Pfam" id="PF18910">
    <property type="entry name" value="DUF5665"/>
    <property type="match status" value="1"/>
</dbReference>
<protein>
    <submittedName>
        <fullName evidence="2">Uncharacterized protein</fullName>
    </submittedName>
</protein>
<keyword evidence="1" id="KW-0812">Transmembrane</keyword>
<evidence type="ECO:0000313" key="2">
    <source>
        <dbReference type="EMBL" id="TCP98432.1"/>
    </source>
</evidence>
<evidence type="ECO:0000256" key="1">
    <source>
        <dbReference type="SAM" id="Phobius"/>
    </source>
</evidence>
<dbReference type="EMBL" id="SLYC01000040">
    <property type="protein sequence ID" value="TCP98432.1"/>
    <property type="molecule type" value="Genomic_DNA"/>
</dbReference>
<keyword evidence="1" id="KW-1133">Transmembrane helix</keyword>
<keyword evidence="3" id="KW-1185">Reference proteome</keyword>
<comment type="caution">
    <text evidence="2">The sequence shown here is derived from an EMBL/GenBank/DDBJ whole genome shotgun (WGS) entry which is preliminary data.</text>
</comment>
<dbReference type="Proteomes" id="UP000295504">
    <property type="component" value="Unassembled WGS sequence"/>
</dbReference>
<dbReference type="AlphaFoldDB" id="A0A4R2TTJ8"/>
<evidence type="ECO:0000313" key="3">
    <source>
        <dbReference type="Proteomes" id="UP000295504"/>
    </source>
</evidence>
<accession>A0A4R2TTJ8</accession>
<feature type="transmembrane region" description="Helical" evidence="1">
    <location>
        <begin position="44"/>
        <end position="70"/>
    </location>
</feature>
<dbReference type="OrthoDB" id="1634137at2"/>
<dbReference type="RefSeq" id="WP_132849341.1">
    <property type="nucleotide sequence ID" value="NZ_CP058648.1"/>
</dbReference>
<reference evidence="2 3" key="1">
    <citation type="submission" date="2019-03" db="EMBL/GenBank/DDBJ databases">
        <title>Genomic Encyclopedia of Type Strains, Phase IV (KMG-IV): sequencing the most valuable type-strain genomes for metagenomic binning, comparative biology and taxonomic classification.</title>
        <authorList>
            <person name="Goeker M."/>
        </authorList>
    </citation>
    <scope>NUCLEOTIDE SEQUENCE [LARGE SCALE GENOMIC DNA]</scope>
    <source>
        <strain evidence="2 3">DSM 100013</strain>
    </source>
</reference>
<keyword evidence="1" id="KW-0472">Membrane</keyword>